<keyword evidence="3" id="KW-0472">Membrane</keyword>
<keyword evidence="3" id="KW-1133">Transmembrane helix</keyword>
<keyword evidence="3" id="KW-0812">Transmembrane</keyword>
<dbReference type="EMBL" id="PUHQ01000048">
    <property type="protein sequence ID" value="KAG0659980.1"/>
    <property type="molecule type" value="Genomic_DNA"/>
</dbReference>
<feature type="coiled-coil region" evidence="1">
    <location>
        <begin position="313"/>
        <end position="364"/>
    </location>
</feature>
<feature type="region of interest" description="Disordered" evidence="2">
    <location>
        <begin position="23"/>
        <end position="57"/>
    </location>
</feature>
<feature type="region of interest" description="Disordered" evidence="2">
    <location>
        <begin position="183"/>
        <end position="261"/>
    </location>
</feature>
<dbReference type="OrthoDB" id="5331396at2759"/>
<accession>A0A9P7B5P6</accession>
<feature type="transmembrane region" description="Helical" evidence="3">
    <location>
        <begin position="289"/>
        <end position="310"/>
    </location>
</feature>
<feature type="compositionally biased region" description="Polar residues" evidence="2">
    <location>
        <begin position="27"/>
        <end position="57"/>
    </location>
</feature>
<evidence type="ECO:0000256" key="2">
    <source>
        <dbReference type="SAM" id="MobiDB-lite"/>
    </source>
</evidence>
<evidence type="ECO:0000313" key="5">
    <source>
        <dbReference type="Proteomes" id="UP000777482"/>
    </source>
</evidence>
<sequence length="408" mass="44593">MSRQTSVGRAPVLVVVSADERRRQLRSPISQHSPPLSPQQGRKMTRPTAQQVGSGTFATQATSSSLLTVDVGWLQHGRIASCRGSRRHPTGDDLSERHLMQELASGWATQLLLLLLRRREDFMLTLFVRPASDERRYSVRPSCAGLVSSSKFTSDHPAYRANLHSRIEPVQRRAILQRAFLSTSRPAPSPPPAAPAPAHSTSTRTTRDALYADQGPSAAAENATRPASFPYGQPLASSSSSTPPPPPSPAPVTTATSEQAPSQLPLLGLEPETPVQEAPVARSRRPVGAFRGGIIGFLLGLTAVGGYGYLRVLDDYRQASEKLLTSVEELKSSTEQMTTHLSRINALETSLDRLARQAAKTQQVDSLRDETRQLIESHHLDLLNLKAHVWGIEQDLRNLSKRDTSVRI</sequence>
<reference evidence="4 5" key="1">
    <citation type="submission" date="2020-11" db="EMBL/GenBank/DDBJ databases">
        <title>Kefir isolates.</title>
        <authorList>
            <person name="Marcisauskas S."/>
            <person name="Kim Y."/>
            <person name="Blasche S."/>
        </authorList>
    </citation>
    <scope>NUCLEOTIDE SEQUENCE [LARGE SCALE GENOMIC DNA]</scope>
    <source>
        <strain evidence="4 5">KR</strain>
    </source>
</reference>
<protein>
    <submittedName>
        <fullName evidence="4">Uncharacterized protein</fullName>
    </submittedName>
</protein>
<gene>
    <name evidence="4" type="ORF">C6P46_004781</name>
</gene>
<organism evidence="4 5">
    <name type="scientific">Rhodotorula mucilaginosa</name>
    <name type="common">Yeast</name>
    <name type="synonym">Rhodotorula rubra</name>
    <dbReference type="NCBI Taxonomy" id="5537"/>
    <lineage>
        <taxon>Eukaryota</taxon>
        <taxon>Fungi</taxon>
        <taxon>Dikarya</taxon>
        <taxon>Basidiomycota</taxon>
        <taxon>Pucciniomycotina</taxon>
        <taxon>Microbotryomycetes</taxon>
        <taxon>Sporidiobolales</taxon>
        <taxon>Sporidiobolaceae</taxon>
        <taxon>Rhodotorula</taxon>
    </lineage>
</organism>
<dbReference type="AlphaFoldDB" id="A0A9P7B5P6"/>
<dbReference type="Proteomes" id="UP000777482">
    <property type="component" value="Unassembled WGS sequence"/>
</dbReference>
<keyword evidence="1" id="KW-0175">Coiled coil</keyword>
<evidence type="ECO:0000313" key="4">
    <source>
        <dbReference type="EMBL" id="KAG0659980.1"/>
    </source>
</evidence>
<keyword evidence="5" id="KW-1185">Reference proteome</keyword>
<evidence type="ECO:0000256" key="1">
    <source>
        <dbReference type="SAM" id="Coils"/>
    </source>
</evidence>
<dbReference type="PANTHER" id="PTHR37849">
    <property type="entry name" value="YALI0E11605P"/>
    <property type="match status" value="1"/>
</dbReference>
<evidence type="ECO:0000256" key="3">
    <source>
        <dbReference type="SAM" id="Phobius"/>
    </source>
</evidence>
<comment type="caution">
    <text evidence="4">The sequence shown here is derived from an EMBL/GenBank/DDBJ whole genome shotgun (WGS) entry which is preliminary data.</text>
</comment>
<name>A0A9P7B5P6_RHOMI</name>
<dbReference type="PANTHER" id="PTHR37849:SF1">
    <property type="entry name" value="YALI0E11605P"/>
    <property type="match status" value="1"/>
</dbReference>
<proteinExistence type="predicted"/>